<feature type="region of interest" description="Disordered" evidence="1">
    <location>
        <begin position="1"/>
        <end position="48"/>
    </location>
</feature>
<organism evidence="2 3">
    <name type="scientific">Linum trigynum</name>
    <dbReference type="NCBI Taxonomy" id="586398"/>
    <lineage>
        <taxon>Eukaryota</taxon>
        <taxon>Viridiplantae</taxon>
        <taxon>Streptophyta</taxon>
        <taxon>Embryophyta</taxon>
        <taxon>Tracheophyta</taxon>
        <taxon>Spermatophyta</taxon>
        <taxon>Magnoliopsida</taxon>
        <taxon>eudicotyledons</taxon>
        <taxon>Gunneridae</taxon>
        <taxon>Pentapetalae</taxon>
        <taxon>rosids</taxon>
        <taxon>fabids</taxon>
        <taxon>Malpighiales</taxon>
        <taxon>Linaceae</taxon>
        <taxon>Linum</taxon>
    </lineage>
</organism>
<dbReference type="Proteomes" id="UP001497516">
    <property type="component" value="Chromosome 4"/>
</dbReference>
<sequence>MEETERKSTENYKQERKGVKAKEQGKETQNEIRDPSRGALTSSSTSMKAKFAKKSINDCFRNLPSDHQRSKTSFLKHPLISFLPHMPTNRVNSTVVEPKTYLASIHQSKFFERTMQIANSQAFHIWRT</sequence>
<name>A0AAV2EJ78_9ROSI</name>
<keyword evidence="3" id="KW-1185">Reference proteome</keyword>
<evidence type="ECO:0000256" key="1">
    <source>
        <dbReference type="SAM" id="MobiDB-lite"/>
    </source>
</evidence>
<evidence type="ECO:0000313" key="3">
    <source>
        <dbReference type="Proteomes" id="UP001497516"/>
    </source>
</evidence>
<dbReference type="AlphaFoldDB" id="A0AAV2EJ78"/>
<dbReference type="EMBL" id="OZ034817">
    <property type="protein sequence ID" value="CAL1385777.1"/>
    <property type="molecule type" value="Genomic_DNA"/>
</dbReference>
<protein>
    <submittedName>
        <fullName evidence="2">Uncharacterized protein</fullName>
    </submittedName>
</protein>
<feature type="compositionally biased region" description="Basic and acidic residues" evidence="1">
    <location>
        <begin position="1"/>
        <end position="36"/>
    </location>
</feature>
<reference evidence="2 3" key="1">
    <citation type="submission" date="2024-04" db="EMBL/GenBank/DDBJ databases">
        <authorList>
            <person name="Fracassetti M."/>
        </authorList>
    </citation>
    <scope>NUCLEOTIDE SEQUENCE [LARGE SCALE GENOMIC DNA]</scope>
</reference>
<proteinExistence type="predicted"/>
<evidence type="ECO:0000313" key="2">
    <source>
        <dbReference type="EMBL" id="CAL1385777.1"/>
    </source>
</evidence>
<accession>A0AAV2EJ78</accession>
<gene>
    <name evidence="2" type="ORF">LTRI10_LOCUS26890</name>
</gene>